<organism evidence="2">
    <name type="scientific">Physcomitrium patens</name>
    <name type="common">Spreading-leaved earth moss</name>
    <name type="synonym">Physcomitrella patens</name>
    <dbReference type="NCBI Taxonomy" id="3218"/>
    <lineage>
        <taxon>Eukaryota</taxon>
        <taxon>Viridiplantae</taxon>
        <taxon>Streptophyta</taxon>
        <taxon>Embryophyta</taxon>
        <taxon>Bryophyta</taxon>
        <taxon>Bryophytina</taxon>
        <taxon>Bryopsida</taxon>
        <taxon>Funariidae</taxon>
        <taxon>Funariales</taxon>
        <taxon>Funariaceae</taxon>
        <taxon>Physcomitrium</taxon>
    </lineage>
</organism>
<dbReference type="EnsemblPlants" id="Pp3c11_6230V3.1">
    <property type="protein sequence ID" value="Pp3c11_6230V3.1"/>
    <property type="gene ID" value="Pp3c11_6230"/>
</dbReference>
<sequence>MLQSCLPYKPVMWNDLFSGADHNLSKSCVAQQPTSTLPTTFPGREGTSGKDGVRSEAFSMGSMDVGVLMADPYTEEDVEILATGCNFPAYDAEEAEEELPLFGYASEVVKPGYSWEPCFGNLEDVDDLLSSGPESCFGAAAGGGEKAENGVQVRHSESRSWSERGGAAEGVVDGALVGMSAEVVGGGGGGVAVRGEDEKGEAGRRRAECGEERWGGPASVARCIARQCVLDGEGMGADAVSSTMTGDGCVSMDTSGDGSPCVVRSELEKASIAQGGSGPVEAFSQFQEAAPASQMQFVEFQRQSPFQPAMGEPHPEFRRRVPGDSRSRGSGGSSGNMSSEEKVEKLRYLQGMQTVRVAVEQPHSGMESGGGVGQARGMSTQVEVGTASGSEMRAAGMEGGYSPSLSVGQTSLESTSEEENRAMEGAVLGRLQETLNRLARSAMRRKGPGGWDGEGECESGLVSESGDGASDGVESSGNSDPCSSSRVSRMSMNTDETETNPMDRTVAHLLFHEGAQEEQAGGMGFGGAECSMADAQNSGAPLQGGSAGAGRWGTDAADGHGAMSAGAMQGVEMGGAASICVPMGMVTGGSPMARLEGESGMRGSAMVSGGGGGASIGVEGTGMSNSEVSYPMGTHCGNGGGAGEERTQKTIGGCGNGVIKERLEHALGLKELSQLLLAGLDADAGSFCN</sequence>
<dbReference type="AlphaFoldDB" id="A0A2K1JTP1"/>
<dbReference type="Gramene" id="Pp3c11_6230V3.1">
    <property type="protein sequence ID" value="Pp3c11_6230V3.1"/>
    <property type="gene ID" value="Pp3c11_6230"/>
</dbReference>
<accession>A0A2K1JTP1</accession>
<dbReference type="EnsemblPlants" id="Pp3c11_6230V3.2">
    <property type="protein sequence ID" value="Pp3c11_6230V3.2"/>
    <property type="gene ID" value="Pp3c11_6230"/>
</dbReference>
<feature type="region of interest" description="Disordered" evidence="1">
    <location>
        <begin position="147"/>
        <end position="166"/>
    </location>
</feature>
<dbReference type="InterPro" id="IPR039928">
    <property type="entry name" value="LNK"/>
</dbReference>
<feature type="compositionally biased region" description="Polar residues" evidence="1">
    <location>
        <begin position="473"/>
        <end position="500"/>
    </location>
</feature>
<reference evidence="3" key="3">
    <citation type="submission" date="2020-12" db="UniProtKB">
        <authorList>
            <consortium name="EnsemblPlants"/>
        </authorList>
    </citation>
    <scope>IDENTIFICATION</scope>
</reference>
<protein>
    <submittedName>
        <fullName evidence="2 3">Uncharacterized protein</fullName>
    </submittedName>
</protein>
<reference evidence="2 4" key="2">
    <citation type="journal article" date="2018" name="Plant J.">
        <title>The Physcomitrella patens chromosome-scale assembly reveals moss genome structure and evolution.</title>
        <authorList>
            <person name="Lang D."/>
            <person name="Ullrich K.K."/>
            <person name="Murat F."/>
            <person name="Fuchs J."/>
            <person name="Jenkins J."/>
            <person name="Haas F.B."/>
            <person name="Piednoel M."/>
            <person name="Gundlach H."/>
            <person name="Van Bel M."/>
            <person name="Meyberg R."/>
            <person name="Vives C."/>
            <person name="Morata J."/>
            <person name="Symeonidi A."/>
            <person name="Hiss M."/>
            <person name="Muchero W."/>
            <person name="Kamisugi Y."/>
            <person name="Saleh O."/>
            <person name="Blanc G."/>
            <person name="Decker E.L."/>
            <person name="van Gessel N."/>
            <person name="Grimwood J."/>
            <person name="Hayes R.D."/>
            <person name="Graham S.W."/>
            <person name="Gunter L.E."/>
            <person name="McDaniel S.F."/>
            <person name="Hoernstein S.N.W."/>
            <person name="Larsson A."/>
            <person name="Li F.W."/>
            <person name="Perroud P.F."/>
            <person name="Phillips J."/>
            <person name="Ranjan P."/>
            <person name="Rokshar D.S."/>
            <person name="Rothfels C.J."/>
            <person name="Schneider L."/>
            <person name="Shu S."/>
            <person name="Stevenson D.W."/>
            <person name="Thummler F."/>
            <person name="Tillich M."/>
            <person name="Villarreal Aguilar J.C."/>
            <person name="Widiez T."/>
            <person name="Wong G.K."/>
            <person name="Wymore A."/>
            <person name="Zhang Y."/>
            <person name="Zimmer A.D."/>
            <person name="Quatrano R.S."/>
            <person name="Mayer K.F.X."/>
            <person name="Goodstein D."/>
            <person name="Casacuberta J.M."/>
            <person name="Vandepoele K."/>
            <person name="Reski R."/>
            <person name="Cuming A.C."/>
            <person name="Tuskan G.A."/>
            <person name="Maumus F."/>
            <person name="Salse J."/>
            <person name="Schmutz J."/>
            <person name="Rensing S.A."/>
        </authorList>
    </citation>
    <scope>NUCLEOTIDE SEQUENCE [LARGE SCALE GENOMIC DNA]</scope>
    <source>
        <strain evidence="3 4">cv. Gransden 2004</strain>
    </source>
</reference>
<feature type="region of interest" description="Disordered" evidence="1">
    <location>
        <begin position="306"/>
        <end position="342"/>
    </location>
</feature>
<keyword evidence="4" id="KW-1185">Reference proteome</keyword>
<evidence type="ECO:0000313" key="2">
    <source>
        <dbReference type="EMBL" id="PNR44890.1"/>
    </source>
</evidence>
<dbReference type="Gramene" id="Pp3c11_6230V3.2">
    <property type="protein sequence ID" value="Pp3c11_6230V3.2"/>
    <property type="gene ID" value="Pp3c11_6230"/>
</dbReference>
<feature type="region of interest" description="Disordered" evidence="1">
    <location>
        <begin position="443"/>
        <end position="500"/>
    </location>
</feature>
<dbReference type="PaxDb" id="3218-PP1S364_22V6.1"/>
<gene>
    <name evidence="3" type="primary">LOC112288127</name>
    <name evidence="2" type="ORF">PHYPA_014660</name>
</gene>
<feature type="region of interest" description="Disordered" evidence="1">
    <location>
        <begin position="33"/>
        <end position="54"/>
    </location>
</feature>
<dbReference type="PANTHER" id="PTHR33334">
    <property type="entry name" value="PROTEIN LNK1"/>
    <property type="match status" value="1"/>
</dbReference>
<feature type="compositionally biased region" description="Basic and acidic residues" evidence="1">
    <location>
        <begin position="313"/>
        <end position="327"/>
    </location>
</feature>
<dbReference type="PANTHER" id="PTHR33334:SF5">
    <property type="entry name" value="PROTEIN LNK2"/>
    <property type="match status" value="1"/>
</dbReference>
<evidence type="ECO:0000313" key="3">
    <source>
        <dbReference type="EnsemblPlants" id="Pp3c11_6230V3.1"/>
    </source>
</evidence>
<proteinExistence type="predicted"/>
<evidence type="ECO:0000256" key="1">
    <source>
        <dbReference type="SAM" id="MobiDB-lite"/>
    </source>
</evidence>
<evidence type="ECO:0000313" key="4">
    <source>
        <dbReference type="Proteomes" id="UP000006727"/>
    </source>
</evidence>
<reference evidence="2 4" key="1">
    <citation type="journal article" date="2008" name="Science">
        <title>The Physcomitrella genome reveals evolutionary insights into the conquest of land by plants.</title>
        <authorList>
            <person name="Rensing S."/>
            <person name="Lang D."/>
            <person name="Zimmer A."/>
            <person name="Terry A."/>
            <person name="Salamov A."/>
            <person name="Shapiro H."/>
            <person name="Nishiyama T."/>
            <person name="Perroud P.-F."/>
            <person name="Lindquist E."/>
            <person name="Kamisugi Y."/>
            <person name="Tanahashi T."/>
            <person name="Sakakibara K."/>
            <person name="Fujita T."/>
            <person name="Oishi K."/>
            <person name="Shin-I T."/>
            <person name="Kuroki Y."/>
            <person name="Toyoda A."/>
            <person name="Suzuki Y."/>
            <person name="Hashimoto A."/>
            <person name="Yamaguchi K."/>
            <person name="Sugano A."/>
            <person name="Kohara Y."/>
            <person name="Fujiyama A."/>
            <person name="Anterola A."/>
            <person name="Aoki S."/>
            <person name="Ashton N."/>
            <person name="Barbazuk W.B."/>
            <person name="Barker E."/>
            <person name="Bennetzen J."/>
            <person name="Bezanilla M."/>
            <person name="Blankenship R."/>
            <person name="Cho S.H."/>
            <person name="Dutcher S."/>
            <person name="Estelle M."/>
            <person name="Fawcett J.A."/>
            <person name="Gundlach H."/>
            <person name="Hanada K."/>
            <person name="Heyl A."/>
            <person name="Hicks K.A."/>
            <person name="Hugh J."/>
            <person name="Lohr M."/>
            <person name="Mayer K."/>
            <person name="Melkozernov A."/>
            <person name="Murata T."/>
            <person name="Nelson D."/>
            <person name="Pils B."/>
            <person name="Prigge M."/>
            <person name="Reiss B."/>
            <person name="Renner T."/>
            <person name="Rombauts S."/>
            <person name="Rushton P."/>
            <person name="Sanderfoot A."/>
            <person name="Schween G."/>
            <person name="Shiu S.-H."/>
            <person name="Stueber K."/>
            <person name="Theodoulou F.L."/>
            <person name="Tu H."/>
            <person name="Van de Peer Y."/>
            <person name="Verrier P.J."/>
            <person name="Waters E."/>
            <person name="Wood A."/>
            <person name="Yang L."/>
            <person name="Cove D."/>
            <person name="Cuming A."/>
            <person name="Hasebe M."/>
            <person name="Lucas S."/>
            <person name="Mishler D.B."/>
            <person name="Reski R."/>
            <person name="Grigoriev I."/>
            <person name="Quatrano R.S."/>
            <person name="Boore J.L."/>
        </authorList>
    </citation>
    <scope>NUCLEOTIDE SEQUENCE [LARGE SCALE GENOMIC DNA]</scope>
    <source>
        <strain evidence="3 4">cv. Gransden 2004</strain>
    </source>
</reference>
<dbReference type="EnsemblPlants" id="Pp3c11_6230V3.3">
    <property type="protein sequence ID" value="Pp3c11_6230V3.3"/>
    <property type="gene ID" value="Pp3c11_6230"/>
</dbReference>
<dbReference type="Gramene" id="Pp3c11_6230V3.3">
    <property type="protein sequence ID" value="Pp3c11_6230V3.3"/>
    <property type="gene ID" value="Pp3c11_6230"/>
</dbReference>
<dbReference type="GO" id="GO:0006355">
    <property type="term" value="P:regulation of DNA-templated transcription"/>
    <property type="evidence" value="ECO:0007669"/>
    <property type="project" value="InterPro"/>
</dbReference>
<dbReference type="GO" id="GO:0007623">
    <property type="term" value="P:circadian rhythm"/>
    <property type="evidence" value="ECO:0007669"/>
    <property type="project" value="InterPro"/>
</dbReference>
<name>A0A2K1JTP1_PHYPA</name>
<dbReference type="EMBL" id="ABEU02000011">
    <property type="protein sequence ID" value="PNR44890.1"/>
    <property type="molecule type" value="Genomic_DNA"/>
</dbReference>
<dbReference type="Proteomes" id="UP000006727">
    <property type="component" value="Chromosome 11"/>
</dbReference>